<keyword evidence="2" id="KW-0489">Methyltransferase</keyword>
<dbReference type="InterPro" id="IPR029063">
    <property type="entry name" value="SAM-dependent_MTases_sf"/>
</dbReference>
<dbReference type="Gene3D" id="3.40.50.150">
    <property type="entry name" value="Vaccinia Virus protein VP39"/>
    <property type="match status" value="1"/>
</dbReference>
<dbReference type="Proteomes" id="UP000249757">
    <property type="component" value="Unassembled WGS sequence"/>
</dbReference>
<sequence>MPKNSPPAFGSQAYWNERFTSNDEPFEWLESPTILDPYIISALSKASDEKPELLHIGCGTSLLSYHLRSHVDDPEQIHNLDYSVVAIELGRKREHDIYKNQDQYKRDPRENGIAYMRWDAVDLLDYKSMLHRCKRAAYFVILDKSTSDSIACGDDVHAPLPYPVAVRSYEPLNLEPTASTVPLHPVIVMAVNLALVARPGAHWIALSYSSERFDFLDSATSEWIPQCLPFPYPNQLWRVVERREVDDTEWQVRNEKKEDKVAHRPKVCNFVYVLERTDVPLFVRGEHI</sequence>
<evidence type="ECO:0000256" key="1">
    <source>
        <dbReference type="ARBA" id="ARBA00008361"/>
    </source>
</evidence>
<proteinExistence type="inferred from homology"/>
<organism evidence="4 5">
    <name type="scientific">Pyrenophora tritici-repentis</name>
    <dbReference type="NCBI Taxonomy" id="45151"/>
    <lineage>
        <taxon>Eukaryota</taxon>
        <taxon>Fungi</taxon>
        <taxon>Dikarya</taxon>
        <taxon>Ascomycota</taxon>
        <taxon>Pezizomycotina</taxon>
        <taxon>Dothideomycetes</taxon>
        <taxon>Pleosporomycetidae</taxon>
        <taxon>Pleosporales</taxon>
        <taxon>Pleosporineae</taxon>
        <taxon>Pleosporaceae</taxon>
        <taxon>Pyrenophora</taxon>
    </lineage>
</organism>
<comment type="caution">
    <text evidence="4">The sequence shown here is derived from an EMBL/GenBank/DDBJ whole genome shotgun (WGS) entry which is preliminary data.</text>
</comment>
<dbReference type="PANTHER" id="PTHR12176:SF84">
    <property type="entry name" value="METHYLTRANSFERASE DOMAIN-CONTAINING PROTEIN"/>
    <property type="match status" value="1"/>
</dbReference>
<dbReference type="GO" id="GO:0008168">
    <property type="term" value="F:methyltransferase activity"/>
    <property type="evidence" value="ECO:0007669"/>
    <property type="project" value="UniProtKB-KW"/>
</dbReference>
<evidence type="ECO:0000256" key="3">
    <source>
        <dbReference type="ARBA" id="ARBA00022679"/>
    </source>
</evidence>
<dbReference type="SUPFAM" id="SSF53335">
    <property type="entry name" value="S-adenosyl-L-methionine-dependent methyltransferases"/>
    <property type="match status" value="1"/>
</dbReference>
<evidence type="ECO:0000313" key="5">
    <source>
        <dbReference type="Proteomes" id="UP000249757"/>
    </source>
</evidence>
<name>A0A2W1E684_9PLEO</name>
<dbReference type="InterPro" id="IPR051419">
    <property type="entry name" value="Lys/N-term_MeTrsfase_sf"/>
</dbReference>
<accession>A0A2W1E684</accession>
<keyword evidence="3" id="KW-0808">Transferase</keyword>
<dbReference type="PANTHER" id="PTHR12176">
    <property type="entry name" value="SAM-DEPENDENT METHYLTRANSFERASE SUPERFAMILY PROTEIN"/>
    <property type="match status" value="1"/>
</dbReference>
<dbReference type="EMBL" id="NRDI02000001">
    <property type="protein sequence ID" value="KAI1520587.1"/>
    <property type="molecule type" value="Genomic_DNA"/>
</dbReference>
<dbReference type="AlphaFoldDB" id="A0A2W1E684"/>
<gene>
    <name evidence="4" type="ORF">Ptr86124_000955</name>
</gene>
<keyword evidence="5" id="KW-1185">Reference proteome</keyword>
<reference evidence="5" key="1">
    <citation type="journal article" date="2022" name="Microb. Genom.">
        <title>A global pangenome for the wheat fungal pathogen Pyrenophora tritici-repentis and prediction of effector protein structural homology.</title>
        <authorList>
            <person name="Moolhuijzen P.M."/>
            <person name="See P.T."/>
            <person name="Shi G."/>
            <person name="Powell H.R."/>
            <person name="Cockram J."/>
            <person name="Jorgensen L.N."/>
            <person name="Benslimane H."/>
            <person name="Strelkov S.E."/>
            <person name="Turner J."/>
            <person name="Liu Z."/>
            <person name="Moffat C.S."/>
        </authorList>
    </citation>
    <scope>NUCLEOTIDE SEQUENCE [LARGE SCALE GENOMIC DNA]</scope>
</reference>
<comment type="similarity">
    <text evidence="1">Belongs to the methyltransferase superfamily.</text>
</comment>
<dbReference type="GO" id="GO:0032259">
    <property type="term" value="P:methylation"/>
    <property type="evidence" value="ECO:0007669"/>
    <property type="project" value="UniProtKB-KW"/>
</dbReference>
<protein>
    <submittedName>
        <fullName evidence="4">Uncharacterized protein</fullName>
    </submittedName>
</protein>
<evidence type="ECO:0000256" key="2">
    <source>
        <dbReference type="ARBA" id="ARBA00022603"/>
    </source>
</evidence>
<dbReference type="OrthoDB" id="411785at2759"/>
<evidence type="ECO:0000313" key="4">
    <source>
        <dbReference type="EMBL" id="KAI1520587.1"/>
    </source>
</evidence>